<dbReference type="OrthoDB" id="2565062at2759"/>
<dbReference type="AlphaFoldDB" id="A0A1Y1UT95"/>
<dbReference type="RefSeq" id="XP_021874928.1">
    <property type="nucleotide sequence ID" value="XM_022017789.1"/>
</dbReference>
<feature type="region of interest" description="Disordered" evidence="1">
    <location>
        <begin position="46"/>
        <end position="66"/>
    </location>
</feature>
<dbReference type="GeneID" id="33559598"/>
<keyword evidence="3" id="KW-1185">Reference proteome</keyword>
<gene>
    <name evidence="2" type="ORF">BD324DRAFT_648129</name>
</gene>
<reference evidence="2 3" key="1">
    <citation type="submission" date="2017-03" db="EMBL/GenBank/DDBJ databases">
        <title>Widespread Adenine N6-methylation of Active Genes in Fungi.</title>
        <authorList>
            <consortium name="DOE Joint Genome Institute"/>
            <person name="Mondo S.J."/>
            <person name="Dannebaum R.O."/>
            <person name="Kuo R.C."/>
            <person name="Louie K.B."/>
            <person name="Bewick A.J."/>
            <person name="Labutti K."/>
            <person name="Haridas S."/>
            <person name="Kuo A."/>
            <person name="Salamov A."/>
            <person name="Ahrendt S.R."/>
            <person name="Lau R."/>
            <person name="Bowen B.P."/>
            <person name="Lipzen A."/>
            <person name="Sullivan W."/>
            <person name="Andreopoulos W.B."/>
            <person name="Clum A."/>
            <person name="Lindquist E."/>
            <person name="Daum C."/>
            <person name="Northen T.R."/>
            <person name="Ramamoorthy G."/>
            <person name="Schmitz R.J."/>
            <person name="Gryganskyi A."/>
            <person name="Culley D."/>
            <person name="Magnuson J."/>
            <person name="James T.Y."/>
            <person name="O'Malley M.A."/>
            <person name="Stajich J.E."/>
            <person name="Spatafora J.W."/>
            <person name="Visel A."/>
            <person name="Grigoriev I.V."/>
        </authorList>
    </citation>
    <scope>NUCLEOTIDE SEQUENCE [LARGE SCALE GENOMIC DNA]</scope>
    <source>
        <strain evidence="2 3">NRRL Y-17943</strain>
    </source>
</reference>
<name>A0A1Y1UT95_9TREE</name>
<evidence type="ECO:0000313" key="3">
    <source>
        <dbReference type="Proteomes" id="UP000193218"/>
    </source>
</evidence>
<evidence type="ECO:0000256" key="1">
    <source>
        <dbReference type="SAM" id="MobiDB-lite"/>
    </source>
</evidence>
<evidence type="ECO:0000313" key="2">
    <source>
        <dbReference type="EMBL" id="ORX41249.1"/>
    </source>
</evidence>
<sequence length="217" mass="23286">MGWMLMHFEQYTNGLYSLSHLVRSSIHIRSFKASFDPSAQSQSSRHLSAISYSQPSAQGNNSSSVKDDTTYLFLENKGDSSESEPQPRDKYKILAVKPSAVPLALLQNLMNPFVMGLSKSAKSAASATATQSSLVPTPLPGQSLLITSFAFPPLSPPGPQMVVTVHSLPAPTASSIFLEIEHGTSKCSNGTHQKAGGKIGRMAPREIVESPISWLDA</sequence>
<dbReference type="EMBL" id="NBSH01000001">
    <property type="protein sequence ID" value="ORX41249.1"/>
    <property type="molecule type" value="Genomic_DNA"/>
</dbReference>
<comment type="caution">
    <text evidence="2">The sequence shown here is derived from an EMBL/GenBank/DDBJ whole genome shotgun (WGS) entry which is preliminary data.</text>
</comment>
<protein>
    <submittedName>
        <fullName evidence="2">Uncharacterized protein</fullName>
    </submittedName>
</protein>
<organism evidence="2 3">
    <name type="scientific">Kockovaella imperatae</name>
    <dbReference type="NCBI Taxonomy" id="4999"/>
    <lineage>
        <taxon>Eukaryota</taxon>
        <taxon>Fungi</taxon>
        <taxon>Dikarya</taxon>
        <taxon>Basidiomycota</taxon>
        <taxon>Agaricomycotina</taxon>
        <taxon>Tremellomycetes</taxon>
        <taxon>Tremellales</taxon>
        <taxon>Cuniculitremaceae</taxon>
        <taxon>Kockovaella</taxon>
    </lineage>
</organism>
<dbReference type="Proteomes" id="UP000193218">
    <property type="component" value="Unassembled WGS sequence"/>
</dbReference>
<accession>A0A1Y1UT95</accession>
<proteinExistence type="predicted"/>
<feature type="compositionally biased region" description="Polar residues" evidence="1">
    <location>
        <begin position="46"/>
        <end position="64"/>
    </location>
</feature>
<dbReference type="InParanoid" id="A0A1Y1UT95"/>